<gene>
    <name evidence="1" type="ORF">Goari_005453</name>
</gene>
<accession>A0A7J8YRV4</accession>
<sequence>GRRILADYTGNIQHNRDEESLKLLKKIADIEIKDYPSHFLEQIRSTWKNWHSPPRLSPDSLHLDEIEEMNLNNMQEEEPDVIAQSRCNQQSLQRGLVMTKAMMEATIRATQRHPDADKEVLQHGFTITSMMGQVCATWNQP</sequence>
<dbReference type="EMBL" id="JABFAA010350544">
    <property type="protein sequence ID" value="MBA0702311.1"/>
    <property type="molecule type" value="Genomic_DNA"/>
</dbReference>
<name>A0A7J8YRV4_GOSAI</name>
<protein>
    <submittedName>
        <fullName evidence="1">Uncharacterized protein</fullName>
    </submittedName>
</protein>
<organism evidence="1 2">
    <name type="scientific">Gossypium aridum</name>
    <name type="common">American cotton</name>
    <name type="synonym">Erioxylum aridum</name>
    <dbReference type="NCBI Taxonomy" id="34290"/>
    <lineage>
        <taxon>Eukaryota</taxon>
        <taxon>Viridiplantae</taxon>
        <taxon>Streptophyta</taxon>
        <taxon>Embryophyta</taxon>
        <taxon>Tracheophyta</taxon>
        <taxon>Spermatophyta</taxon>
        <taxon>Magnoliopsida</taxon>
        <taxon>eudicotyledons</taxon>
        <taxon>Gunneridae</taxon>
        <taxon>Pentapetalae</taxon>
        <taxon>rosids</taxon>
        <taxon>malvids</taxon>
        <taxon>Malvales</taxon>
        <taxon>Malvaceae</taxon>
        <taxon>Malvoideae</taxon>
        <taxon>Gossypium</taxon>
    </lineage>
</organism>
<dbReference type="AlphaFoldDB" id="A0A7J8YRV4"/>
<feature type="non-terminal residue" evidence="1">
    <location>
        <position position="1"/>
    </location>
</feature>
<evidence type="ECO:0000313" key="2">
    <source>
        <dbReference type="Proteomes" id="UP000593577"/>
    </source>
</evidence>
<comment type="caution">
    <text evidence="1">The sequence shown here is derived from an EMBL/GenBank/DDBJ whole genome shotgun (WGS) entry which is preliminary data.</text>
</comment>
<evidence type="ECO:0000313" key="1">
    <source>
        <dbReference type="EMBL" id="MBA0702311.1"/>
    </source>
</evidence>
<reference evidence="1 2" key="1">
    <citation type="journal article" date="2019" name="Genome Biol. Evol.">
        <title>Insights into the evolution of the New World diploid cottons (Gossypium, subgenus Houzingenia) based on genome sequencing.</title>
        <authorList>
            <person name="Grover C.E."/>
            <person name="Arick M.A. 2nd"/>
            <person name="Thrash A."/>
            <person name="Conover J.L."/>
            <person name="Sanders W.S."/>
            <person name="Peterson D.G."/>
            <person name="Frelichowski J.E."/>
            <person name="Scheffler J.A."/>
            <person name="Scheffler B.E."/>
            <person name="Wendel J.F."/>
        </authorList>
    </citation>
    <scope>NUCLEOTIDE SEQUENCE [LARGE SCALE GENOMIC DNA]</scope>
    <source>
        <strain evidence="1">185</strain>
        <tissue evidence="1">Leaf</tissue>
    </source>
</reference>
<dbReference type="Proteomes" id="UP000593577">
    <property type="component" value="Unassembled WGS sequence"/>
</dbReference>
<keyword evidence="2" id="KW-1185">Reference proteome</keyword>
<proteinExistence type="predicted"/>